<dbReference type="InterPro" id="IPR012910">
    <property type="entry name" value="Plug_dom"/>
</dbReference>
<gene>
    <name evidence="2" type="ORF">B1A_06394</name>
</gene>
<name>T1BBE9_9ZZZZ</name>
<dbReference type="Pfam" id="PF07715">
    <property type="entry name" value="Plug"/>
    <property type="match status" value="1"/>
</dbReference>
<dbReference type="PROSITE" id="PS52016">
    <property type="entry name" value="TONB_DEPENDENT_REC_3"/>
    <property type="match status" value="1"/>
</dbReference>
<organism evidence="2">
    <name type="scientific">mine drainage metagenome</name>
    <dbReference type="NCBI Taxonomy" id="410659"/>
    <lineage>
        <taxon>unclassified sequences</taxon>
        <taxon>metagenomes</taxon>
        <taxon>ecological metagenomes</taxon>
    </lineage>
</organism>
<accession>T1BBE9</accession>
<dbReference type="AlphaFoldDB" id="T1BBE9"/>
<dbReference type="PANTHER" id="PTHR47234">
    <property type="match status" value="1"/>
</dbReference>
<feature type="non-terminal residue" evidence="2">
    <location>
        <position position="180"/>
    </location>
</feature>
<evidence type="ECO:0000313" key="2">
    <source>
        <dbReference type="EMBL" id="EQD70241.1"/>
    </source>
</evidence>
<proteinExistence type="predicted"/>
<feature type="non-terminal residue" evidence="2">
    <location>
        <position position="1"/>
    </location>
</feature>
<keyword evidence="2" id="KW-0675">Receptor</keyword>
<dbReference type="InterPro" id="IPR039426">
    <property type="entry name" value="TonB-dep_rcpt-like"/>
</dbReference>
<protein>
    <submittedName>
        <fullName evidence="2">TonB-dependent receptor</fullName>
    </submittedName>
</protein>
<dbReference type="InterPro" id="IPR037066">
    <property type="entry name" value="Plug_dom_sf"/>
</dbReference>
<dbReference type="PANTHER" id="PTHR47234:SF3">
    <property type="entry name" value="SECRETIN_TONB SHORT N-TERMINAL DOMAIN-CONTAINING PROTEIN"/>
    <property type="match status" value="1"/>
</dbReference>
<feature type="domain" description="TonB-dependent receptor plug" evidence="1">
    <location>
        <begin position="30"/>
        <end position="145"/>
    </location>
</feature>
<dbReference type="SUPFAM" id="SSF56935">
    <property type="entry name" value="Porins"/>
    <property type="match status" value="1"/>
</dbReference>
<sequence>AALAPTAAAPTALQTIVVTGSLIRQATIVTPSPVQIISRAQIVQSGYTNMSDVLRHISANGQGTLSQSFSFAFASGGAGIALRGLDVGDTLVLINGEQTVPYPLFDDNERNFVDLSAIPFTAVQQVQVLKDGGSALYGSNAIAGVVNVILRKQYQGFKVTASTGTSSHWDGTTEHVGFIG</sequence>
<reference evidence="2" key="1">
    <citation type="submission" date="2013-08" db="EMBL/GenBank/DDBJ databases">
        <authorList>
            <person name="Mendez C."/>
            <person name="Richter M."/>
            <person name="Ferrer M."/>
            <person name="Sanchez J."/>
        </authorList>
    </citation>
    <scope>NUCLEOTIDE SEQUENCE</scope>
</reference>
<evidence type="ECO:0000259" key="1">
    <source>
        <dbReference type="Pfam" id="PF07715"/>
    </source>
</evidence>
<reference evidence="2" key="2">
    <citation type="journal article" date="2014" name="ISME J.">
        <title>Microbial stratification in low pH oxic and suboxic macroscopic growths along an acid mine drainage.</title>
        <authorList>
            <person name="Mendez-Garcia C."/>
            <person name="Mesa V."/>
            <person name="Sprenger R.R."/>
            <person name="Richter M."/>
            <person name="Diez M.S."/>
            <person name="Solano J."/>
            <person name="Bargiela R."/>
            <person name="Golyshina O.V."/>
            <person name="Manteca A."/>
            <person name="Ramos J.L."/>
            <person name="Gallego J.R."/>
            <person name="Llorente I."/>
            <person name="Martins Dos Santos V.A."/>
            <person name="Jensen O.N."/>
            <person name="Pelaez A.I."/>
            <person name="Sanchez J."/>
            <person name="Ferrer M."/>
        </authorList>
    </citation>
    <scope>NUCLEOTIDE SEQUENCE</scope>
</reference>
<dbReference type="Gene3D" id="2.170.130.10">
    <property type="entry name" value="TonB-dependent receptor, plug domain"/>
    <property type="match status" value="1"/>
</dbReference>
<dbReference type="EMBL" id="AUZX01004648">
    <property type="protein sequence ID" value="EQD70241.1"/>
    <property type="molecule type" value="Genomic_DNA"/>
</dbReference>
<comment type="caution">
    <text evidence="2">The sequence shown here is derived from an EMBL/GenBank/DDBJ whole genome shotgun (WGS) entry which is preliminary data.</text>
</comment>